<feature type="site" description="Stabilizes the basic form of H active site to accept a proton" evidence="7">
    <location>
        <position position="91"/>
    </location>
</feature>
<comment type="subunit">
    <text evidence="7">Monomer.</text>
</comment>
<dbReference type="FunFam" id="3.40.50.1470:FF:000001">
    <property type="entry name" value="Peptidyl-tRNA hydrolase"/>
    <property type="match status" value="1"/>
</dbReference>
<sequence length="201" mass="21559">MLLFVGLGNPGREYSRNRHNIGFMALDAIARRHNFPAPRAKFQGLLREGTIGGARVLLLQPQTYMNESGRSVGEAARFHKIALSEIVVFHDELDLAAGKLRVKVGGGDAGHNGLRSITAHMGGNYKRIRLGIGHPGDKALVHSYVLGDFAKADEPWVAAMCDAIADNATLVVAGEDAGLQNKLHLAMEAAGFGTIKRPGEK</sequence>
<evidence type="ECO:0000256" key="8">
    <source>
        <dbReference type="RuleBase" id="RU000673"/>
    </source>
</evidence>
<dbReference type="SUPFAM" id="SSF53178">
    <property type="entry name" value="Peptidyl-tRNA hydrolase-like"/>
    <property type="match status" value="1"/>
</dbReference>
<comment type="function">
    <text evidence="7">Catalyzes the release of premature peptidyl moieties from peptidyl-tRNA molecules trapped in stalled 50S ribosomal subunits, and thus maintains levels of free tRNAs and 50S ribosomes.</text>
</comment>
<evidence type="ECO:0000256" key="1">
    <source>
        <dbReference type="ARBA" id="ARBA00013260"/>
    </source>
</evidence>
<dbReference type="NCBIfam" id="TIGR00447">
    <property type="entry name" value="pth"/>
    <property type="match status" value="1"/>
</dbReference>
<evidence type="ECO:0000256" key="4">
    <source>
        <dbReference type="ARBA" id="ARBA00022884"/>
    </source>
</evidence>
<dbReference type="Proteomes" id="UP000309061">
    <property type="component" value="Chromosome"/>
</dbReference>
<evidence type="ECO:0000256" key="9">
    <source>
        <dbReference type="RuleBase" id="RU004320"/>
    </source>
</evidence>
<name>A0A6B8KE97_9HYPH</name>
<keyword evidence="2 7" id="KW-0820">tRNA-binding</keyword>
<feature type="binding site" evidence="7">
    <location>
        <position position="64"/>
    </location>
    <ligand>
        <name>tRNA</name>
        <dbReference type="ChEBI" id="CHEBI:17843"/>
    </ligand>
</feature>
<evidence type="ECO:0000256" key="3">
    <source>
        <dbReference type="ARBA" id="ARBA00022801"/>
    </source>
</evidence>
<dbReference type="OrthoDB" id="9800507at2"/>
<keyword evidence="3 7" id="KW-0378">Hydrolase</keyword>
<feature type="binding site" evidence="7">
    <location>
        <position position="14"/>
    </location>
    <ligand>
        <name>tRNA</name>
        <dbReference type="ChEBI" id="CHEBI:17843"/>
    </ligand>
</feature>
<dbReference type="Gene3D" id="3.40.50.1470">
    <property type="entry name" value="Peptidyl-tRNA hydrolase"/>
    <property type="match status" value="1"/>
</dbReference>
<evidence type="ECO:0000256" key="2">
    <source>
        <dbReference type="ARBA" id="ARBA00022555"/>
    </source>
</evidence>
<evidence type="ECO:0000256" key="7">
    <source>
        <dbReference type="HAMAP-Rule" id="MF_00083"/>
    </source>
</evidence>
<comment type="catalytic activity">
    <reaction evidence="7 8">
        <text>an N-acyl-L-alpha-aminoacyl-tRNA + H2O = an N-acyl-L-amino acid + a tRNA + H(+)</text>
        <dbReference type="Rhea" id="RHEA:54448"/>
        <dbReference type="Rhea" id="RHEA-COMP:10123"/>
        <dbReference type="Rhea" id="RHEA-COMP:13883"/>
        <dbReference type="ChEBI" id="CHEBI:15377"/>
        <dbReference type="ChEBI" id="CHEBI:15378"/>
        <dbReference type="ChEBI" id="CHEBI:59874"/>
        <dbReference type="ChEBI" id="CHEBI:78442"/>
        <dbReference type="ChEBI" id="CHEBI:138191"/>
        <dbReference type="EC" id="3.1.1.29"/>
    </reaction>
</comment>
<gene>
    <name evidence="7" type="primary">pth</name>
    <name evidence="10" type="ORF">H2LOC_006225</name>
</gene>
<dbReference type="PANTHER" id="PTHR17224:SF1">
    <property type="entry name" value="PEPTIDYL-TRNA HYDROLASE"/>
    <property type="match status" value="1"/>
</dbReference>
<dbReference type="PROSITE" id="PS01195">
    <property type="entry name" value="PEPT_TRNA_HYDROL_1"/>
    <property type="match status" value="1"/>
</dbReference>
<reference evidence="10 11" key="1">
    <citation type="submission" date="2019-11" db="EMBL/GenBank/DDBJ databases">
        <title>The genome sequence of Methylocystis heyeri.</title>
        <authorList>
            <person name="Oshkin I.Y."/>
            <person name="Miroshnikov K."/>
            <person name="Dedysh S.N."/>
        </authorList>
    </citation>
    <scope>NUCLEOTIDE SEQUENCE [LARGE SCALE GENOMIC DNA]</scope>
    <source>
        <strain evidence="10 11">H2</strain>
    </source>
</reference>
<keyword evidence="4 7" id="KW-0694">RNA-binding</keyword>
<feature type="binding site" evidence="7">
    <location>
        <position position="112"/>
    </location>
    <ligand>
        <name>tRNA</name>
        <dbReference type="ChEBI" id="CHEBI:17843"/>
    </ligand>
</feature>
<keyword evidence="11" id="KW-1185">Reference proteome</keyword>
<dbReference type="PANTHER" id="PTHR17224">
    <property type="entry name" value="PEPTIDYL-TRNA HYDROLASE"/>
    <property type="match status" value="1"/>
</dbReference>
<dbReference type="InterPro" id="IPR036416">
    <property type="entry name" value="Pept_tRNA_hydro_sf"/>
</dbReference>
<dbReference type="GO" id="GO:0072344">
    <property type="term" value="P:rescue of stalled ribosome"/>
    <property type="evidence" value="ECO:0007669"/>
    <property type="project" value="UniProtKB-UniRule"/>
</dbReference>
<dbReference type="Pfam" id="PF01195">
    <property type="entry name" value="Pept_tRNA_hydro"/>
    <property type="match status" value="1"/>
</dbReference>
<organism evidence="10 11">
    <name type="scientific">Methylocystis heyeri</name>
    <dbReference type="NCBI Taxonomy" id="391905"/>
    <lineage>
        <taxon>Bacteria</taxon>
        <taxon>Pseudomonadati</taxon>
        <taxon>Pseudomonadota</taxon>
        <taxon>Alphaproteobacteria</taxon>
        <taxon>Hyphomicrobiales</taxon>
        <taxon>Methylocystaceae</taxon>
        <taxon>Methylocystis</taxon>
    </lineage>
</organism>
<comment type="subcellular location">
    <subcellularLocation>
        <location evidence="7">Cytoplasm</location>
    </subcellularLocation>
</comment>
<dbReference type="RefSeq" id="WP_136495608.1">
    <property type="nucleotide sequence ID" value="NZ_CP046052.1"/>
</dbReference>
<dbReference type="InterPro" id="IPR001328">
    <property type="entry name" value="Pept_tRNA_hydro"/>
</dbReference>
<accession>A0A6B8KE97</accession>
<evidence type="ECO:0000313" key="11">
    <source>
        <dbReference type="Proteomes" id="UP000309061"/>
    </source>
</evidence>
<dbReference type="EC" id="3.1.1.29" evidence="1 7"/>
<comment type="similarity">
    <text evidence="5 7 9">Belongs to the PTH family.</text>
</comment>
<keyword evidence="7" id="KW-0963">Cytoplasm</keyword>
<dbReference type="EMBL" id="CP046052">
    <property type="protein sequence ID" value="QGM45325.1"/>
    <property type="molecule type" value="Genomic_DNA"/>
</dbReference>
<dbReference type="GO" id="GO:0004045">
    <property type="term" value="F:peptidyl-tRNA hydrolase activity"/>
    <property type="evidence" value="ECO:0007669"/>
    <property type="project" value="UniProtKB-UniRule"/>
</dbReference>
<dbReference type="KEGG" id="mhey:H2LOC_006225"/>
<evidence type="ECO:0000313" key="10">
    <source>
        <dbReference type="EMBL" id="QGM45325.1"/>
    </source>
</evidence>
<dbReference type="GO" id="GO:0000049">
    <property type="term" value="F:tRNA binding"/>
    <property type="evidence" value="ECO:0007669"/>
    <property type="project" value="UniProtKB-UniRule"/>
</dbReference>
<proteinExistence type="inferred from homology"/>
<feature type="site" description="Discriminates between blocked and unblocked aminoacyl-tRNA" evidence="7">
    <location>
        <position position="9"/>
    </location>
</feature>
<dbReference type="HAMAP" id="MF_00083">
    <property type="entry name" value="Pept_tRNA_hydro_bact"/>
    <property type="match status" value="1"/>
</dbReference>
<feature type="active site" description="Proton acceptor" evidence="7">
    <location>
        <position position="19"/>
    </location>
</feature>
<evidence type="ECO:0000256" key="6">
    <source>
        <dbReference type="ARBA" id="ARBA00050038"/>
    </source>
</evidence>
<dbReference type="InterPro" id="IPR018171">
    <property type="entry name" value="Pept_tRNA_hydro_CS"/>
</dbReference>
<protein>
    <recommendedName>
        <fullName evidence="6 7">Peptidyl-tRNA hydrolase</fullName>
        <shortName evidence="7">Pth</shortName>
        <ecNumber evidence="1 7">3.1.1.29</ecNumber>
    </recommendedName>
</protein>
<feature type="binding site" evidence="7">
    <location>
        <position position="66"/>
    </location>
    <ligand>
        <name>tRNA</name>
        <dbReference type="ChEBI" id="CHEBI:17843"/>
    </ligand>
</feature>
<dbReference type="GO" id="GO:0006515">
    <property type="term" value="P:protein quality control for misfolded or incompletely synthesized proteins"/>
    <property type="evidence" value="ECO:0007669"/>
    <property type="project" value="UniProtKB-UniRule"/>
</dbReference>
<dbReference type="AlphaFoldDB" id="A0A6B8KE97"/>
<evidence type="ECO:0000256" key="5">
    <source>
        <dbReference type="ARBA" id="ARBA00038063"/>
    </source>
</evidence>
<comment type="function">
    <text evidence="7">Hydrolyzes ribosome-free peptidyl-tRNAs (with 1 or more amino acids incorporated), which drop off the ribosome during protein synthesis, or as a result of ribosome stalling.</text>
</comment>
<dbReference type="CDD" id="cd00462">
    <property type="entry name" value="PTH"/>
    <property type="match status" value="1"/>
</dbReference>
<dbReference type="GO" id="GO:0005737">
    <property type="term" value="C:cytoplasm"/>
    <property type="evidence" value="ECO:0007669"/>
    <property type="project" value="UniProtKB-SubCell"/>
</dbReference>
<dbReference type="PROSITE" id="PS01196">
    <property type="entry name" value="PEPT_TRNA_HYDROL_2"/>
    <property type="match status" value="1"/>
</dbReference>